<evidence type="ECO:0008006" key="2">
    <source>
        <dbReference type="Google" id="ProtNLM"/>
    </source>
</evidence>
<name>X1JXM1_9ZZZZ</name>
<evidence type="ECO:0000313" key="1">
    <source>
        <dbReference type="EMBL" id="GAH86140.1"/>
    </source>
</evidence>
<feature type="non-terminal residue" evidence="1">
    <location>
        <position position="179"/>
    </location>
</feature>
<dbReference type="Gene3D" id="1.10.3210.10">
    <property type="entry name" value="Hypothetical protein af1432"/>
    <property type="match status" value="1"/>
</dbReference>
<dbReference type="EMBL" id="BARU01041220">
    <property type="protein sequence ID" value="GAH86140.1"/>
    <property type="molecule type" value="Genomic_DNA"/>
</dbReference>
<proteinExistence type="predicted"/>
<comment type="caution">
    <text evidence="1">The sequence shown here is derived from an EMBL/GenBank/DDBJ whole genome shotgun (WGS) entry which is preliminary data.</text>
</comment>
<organism evidence="1">
    <name type="scientific">marine sediment metagenome</name>
    <dbReference type="NCBI Taxonomy" id="412755"/>
    <lineage>
        <taxon>unclassified sequences</taxon>
        <taxon>metagenomes</taxon>
        <taxon>ecological metagenomes</taxon>
    </lineage>
</organism>
<dbReference type="AlphaFoldDB" id="X1JXM1"/>
<dbReference type="SUPFAM" id="SSF109604">
    <property type="entry name" value="HD-domain/PDEase-like"/>
    <property type="match status" value="1"/>
</dbReference>
<protein>
    <recommendedName>
        <fullName evidence="2">HD domain-containing protein</fullName>
    </recommendedName>
</protein>
<accession>X1JXM1</accession>
<sequence>MLSLNGDPFPEYFDWSDHIATSGTQDYLYHLNKTVLEIDNLVRIFELHFQSKDFKLWKKEWHNQTLSAAWVHDIGMIDNRKEHGIISAEIILGKNGHEFDFNGINNEDRAKIGILCIRHNSGWTKVFRAMKEILIDCGISSDILEEWFEDEDTPKWDLDFAGKLISTADSLRCRGKNLR</sequence>
<gene>
    <name evidence="1" type="ORF">S03H2_63593</name>
</gene>
<reference evidence="1" key="1">
    <citation type="journal article" date="2014" name="Front. Microbiol.">
        <title>High frequency of phylogenetically diverse reductive dehalogenase-homologous genes in deep subseafloor sedimentary metagenomes.</title>
        <authorList>
            <person name="Kawai M."/>
            <person name="Futagami T."/>
            <person name="Toyoda A."/>
            <person name="Takaki Y."/>
            <person name="Nishi S."/>
            <person name="Hori S."/>
            <person name="Arai W."/>
            <person name="Tsubouchi T."/>
            <person name="Morono Y."/>
            <person name="Uchiyama I."/>
            <person name="Ito T."/>
            <person name="Fujiyama A."/>
            <person name="Inagaki F."/>
            <person name="Takami H."/>
        </authorList>
    </citation>
    <scope>NUCLEOTIDE SEQUENCE</scope>
    <source>
        <strain evidence="1">Expedition CK06-06</strain>
    </source>
</reference>